<organism evidence="13">
    <name type="scientific">Tetraodon nigroviridis</name>
    <name type="common">Spotted green pufferfish</name>
    <name type="synonym">Chelonodon nigroviridis</name>
    <dbReference type="NCBI Taxonomy" id="99883"/>
    <lineage>
        <taxon>Eukaryota</taxon>
        <taxon>Metazoa</taxon>
        <taxon>Chordata</taxon>
        <taxon>Craniata</taxon>
        <taxon>Vertebrata</taxon>
        <taxon>Euteleostomi</taxon>
        <taxon>Actinopterygii</taxon>
        <taxon>Neopterygii</taxon>
        <taxon>Teleostei</taxon>
        <taxon>Neoteleostei</taxon>
        <taxon>Acanthomorphata</taxon>
        <taxon>Eupercaria</taxon>
        <taxon>Tetraodontiformes</taxon>
        <taxon>Tetradontoidea</taxon>
        <taxon>Tetraodontidae</taxon>
        <taxon>Tetraodon</taxon>
    </lineage>
</organism>
<dbReference type="PANTHER" id="PTHR10519">
    <property type="entry name" value="GABA-B RECEPTOR"/>
    <property type="match status" value="1"/>
</dbReference>
<evidence type="ECO:0000256" key="6">
    <source>
        <dbReference type="ARBA" id="ARBA00023136"/>
    </source>
</evidence>
<gene>
    <name evidence="13" type="ORF">GSTENG00022216001</name>
</gene>
<keyword evidence="8" id="KW-0325">Glycoprotein</keyword>
<keyword evidence="3 11" id="KW-0812">Transmembrane</keyword>
<keyword evidence="5" id="KW-0297">G-protein coupled receptor</keyword>
<dbReference type="KEGG" id="tng:GSTEN00022216G001"/>
<evidence type="ECO:0000256" key="5">
    <source>
        <dbReference type="ARBA" id="ARBA00023040"/>
    </source>
</evidence>
<dbReference type="GO" id="GO:0038039">
    <property type="term" value="C:G protein-coupled receptor heterodimeric complex"/>
    <property type="evidence" value="ECO:0007669"/>
    <property type="project" value="TreeGrafter"/>
</dbReference>
<sequence>GPGPARDRPLVLVQQLRVPLGAHLLVSSAAALTIISTLTILFLTIFNRRRRLLRAGGQDELLLLGLLLSSSSVLLSGLDAASPSSRTSGLLCSAGLWTLWVGHSLTFAVVFTRTWALSAASTPPVGCLVLWALLLDLGVLTSWQLVEPLRWLVLRHGPQTDPADPDVLVQRFSEQCGSANMELWLTAVYGYKGPLLGLGCYLAWSVSAGSRPAEGGKRLGLAMFALAAFSVAGAAVSLLTSDPKAAGSLLRRRIAHLFFFWCLFTPQPLQNTAAEEEDAEGEEEQLKEWKSRAAQHAAPPLRPAAHPPPLLPARRWRRQGQQLQPVRQRGGVCPL</sequence>
<name>Q4S8R9_TETNG</name>
<evidence type="ECO:0000256" key="1">
    <source>
        <dbReference type="ARBA" id="ARBA00004141"/>
    </source>
</evidence>
<feature type="region of interest" description="Disordered" evidence="10">
    <location>
        <begin position="272"/>
        <end position="335"/>
    </location>
</feature>
<dbReference type="GO" id="GO:0004965">
    <property type="term" value="F:G protein-coupled GABA receptor activity"/>
    <property type="evidence" value="ECO:0007669"/>
    <property type="project" value="InterPro"/>
</dbReference>
<protein>
    <submittedName>
        <fullName evidence="13">(spotted green pufferfish) hypothetical protein</fullName>
    </submittedName>
</protein>
<dbReference type="PANTHER" id="PTHR10519:SF74">
    <property type="entry name" value="GAMMA-AMINOBUTYRIC ACID TYPE B RECEPTOR SUBUNIT 2"/>
    <property type="match status" value="1"/>
</dbReference>
<evidence type="ECO:0000256" key="10">
    <source>
        <dbReference type="SAM" id="MobiDB-lite"/>
    </source>
</evidence>
<feature type="transmembrane region" description="Helical" evidence="11">
    <location>
        <begin position="188"/>
        <end position="207"/>
    </location>
</feature>
<feature type="transmembrane region" description="Helical" evidence="11">
    <location>
        <begin position="94"/>
        <end position="116"/>
    </location>
</feature>
<keyword evidence="9" id="KW-0807">Transducer</keyword>
<evidence type="ECO:0000256" key="3">
    <source>
        <dbReference type="ARBA" id="ARBA00022692"/>
    </source>
</evidence>
<feature type="compositionally biased region" description="Acidic residues" evidence="10">
    <location>
        <begin position="274"/>
        <end position="283"/>
    </location>
</feature>
<dbReference type="EMBL" id="CAAE01014703">
    <property type="protein sequence ID" value="CAG02963.1"/>
    <property type="molecule type" value="Genomic_DNA"/>
</dbReference>
<keyword evidence="7" id="KW-0675">Receptor</keyword>
<evidence type="ECO:0000313" key="13">
    <source>
        <dbReference type="EMBL" id="CAG02963.1"/>
    </source>
</evidence>
<dbReference type="InterPro" id="IPR017978">
    <property type="entry name" value="GPCR_3_C"/>
</dbReference>
<dbReference type="OrthoDB" id="2150267at2759"/>
<reference evidence="13" key="2">
    <citation type="submission" date="2004-02" db="EMBL/GenBank/DDBJ databases">
        <authorList>
            <consortium name="Genoscope"/>
            <consortium name="Whitehead Institute Centre for Genome Research"/>
        </authorList>
    </citation>
    <scope>NUCLEOTIDE SEQUENCE</scope>
</reference>
<dbReference type="AlphaFoldDB" id="Q4S8R9"/>
<feature type="transmembrane region" description="Helical" evidence="11">
    <location>
        <begin position="61"/>
        <end position="82"/>
    </location>
</feature>
<feature type="non-terminal residue" evidence="13">
    <location>
        <position position="1"/>
    </location>
</feature>
<comment type="subcellular location">
    <subcellularLocation>
        <location evidence="1">Membrane</location>
        <topology evidence="1">Multi-pass membrane protein</topology>
    </subcellularLocation>
</comment>
<reference evidence="13" key="1">
    <citation type="journal article" date="2004" name="Nature">
        <title>Genome duplication in the teleost fish Tetraodon nigroviridis reveals the early vertebrate proto-karyotype.</title>
        <authorList>
            <person name="Jaillon O."/>
            <person name="Aury J.-M."/>
            <person name="Brunet F."/>
            <person name="Petit J.-L."/>
            <person name="Stange-Thomann N."/>
            <person name="Mauceli E."/>
            <person name="Bouneau L."/>
            <person name="Fischer C."/>
            <person name="Ozouf-Costaz C."/>
            <person name="Bernot A."/>
            <person name="Nicaud S."/>
            <person name="Jaffe D."/>
            <person name="Fisher S."/>
            <person name="Lutfalla G."/>
            <person name="Dossat C."/>
            <person name="Segurens B."/>
            <person name="Dasilva C."/>
            <person name="Salanoubat M."/>
            <person name="Levy M."/>
            <person name="Boudet N."/>
            <person name="Castellano S."/>
            <person name="Anthouard V."/>
            <person name="Jubin C."/>
            <person name="Castelli V."/>
            <person name="Katinka M."/>
            <person name="Vacherie B."/>
            <person name="Biemont C."/>
            <person name="Skalli Z."/>
            <person name="Cattolico L."/>
            <person name="Poulain J."/>
            <person name="De Berardinis V."/>
            <person name="Cruaud C."/>
            <person name="Duprat S."/>
            <person name="Brottier P."/>
            <person name="Coutanceau J.-P."/>
            <person name="Gouzy J."/>
            <person name="Parra G."/>
            <person name="Lardier G."/>
            <person name="Chapple C."/>
            <person name="McKernan K.J."/>
            <person name="McEwan P."/>
            <person name="Bosak S."/>
            <person name="Kellis M."/>
            <person name="Volff J.-N."/>
            <person name="Guigo R."/>
            <person name="Zody M.C."/>
            <person name="Mesirov J."/>
            <person name="Lindblad-Toh K."/>
            <person name="Birren B."/>
            <person name="Nusbaum C."/>
            <person name="Kahn D."/>
            <person name="Robinson-Rechavi M."/>
            <person name="Laudet V."/>
            <person name="Schachter V."/>
            <person name="Quetier F."/>
            <person name="Saurin W."/>
            <person name="Scarpelli C."/>
            <person name="Wincker P."/>
            <person name="Lander E.S."/>
            <person name="Weissenbach J."/>
            <person name="Roest Crollius H."/>
        </authorList>
    </citation>
    <scope>NUCLEOTIDE SEQUENCE [LARGE SCALE GENOMIC DNA]</scope>
</reference>
<feature type="transmembrane region" description="Helical" evidence="11">
    <location>
        <begin position="20"/>
        <end position="46"/>
    </location>
</feature>
<proteinExistence type="inferred from homology"/>
<dbReference type="GO" id="GO:0007214">
    <property type="term" value="P:gamma-aminobutyric acid signaling pathway"/>
    <property type="evidence" value="ECO:0007669"/>
    <property type="project" value="TreeGrafter"/>
</dbReference>
<evidence type="ECO:0000256" key="8">
    <source>
        <dbReference type="ARBA" id="ARBA00023180"/>
    </source>
</evidence>
<dbReference type="InterPro" id="IPR002455">
    <property type="entry name" value="GPCR3_GABA-B"/>
</dbReference>
<keyword evidence="4 11" id="KW-1133">Transmembrane helix</keyword>
<feature type="domain" description="G-protein coupled receptors family 3 profile" evidence="12">
    <location>
        <begin position="24"/>
        <end position="266"/>
    </location>
</feature>
<evidence type="ECO:0000256" key="2">
    <source>
        <dbReference type="ARBA" id="ARBA00008991"/>
    </source>
</evidence>
<comment type="similarity">
    <text evidence="2">Belongs to the G-protein coupled receptor 3 family. GABA-B receptor subfamily.</text>
</comment>
<keyword evidence="6 11" id="KW-0472">Membrane</keyword>
<evidence type="ECO:0000256" key="4">
    <source>
        <dbReference type="ARBA" id="ARBA00022989"/>
    </source>
</evidence>
<feature type="transmembrane region" description="Helical" evidence="11">
    <location>
        <begin position="128"/>
        <end position="146"/>
    </location>
</feature>
<accession>Q4S8R9</accession>
<dbReference type="Pfam" id="PF00003">
    <property type="entry name" value="7tm_3"/>
    <property type="match status" value="1"/>
</dbReference>
<evidence type="ECO:0000256" key="9">
    <source>
        <dbReference type="ARBA" id="ARBA00023224"/>
    </source>
</evidence>
<feature type="compositionally biased region" description="Pro residues" evidence="10">
    <location>
        <begin position="300"/>
        <end position="311"/>
    </location>
</feature>
<evidence type="ECO:0000256" key="7">
    <source>
        <dbReference type="ARBA" id="ARBA00023170"/>
    </source>
</evidence>
<feature type="transmembrane region" description="Helical" evidence="11">
    <location>
        <begin position="219"/>
        <end position="239"/>
    </location>
</feature>
<evidence type="ECO:0000259" key="12">
    <source>
        <dbReference type="Pfam" id="PF00003"/>
    </source>
</evidence>
<comment type="caution">
    <text evidence="13">The sequence shown here is derived from an EMBL/GenBank/DDBJ whole genome shotgun (WGS) entry which is preliminary data.</text>
</comment>
<evidence type="ECO:0000256" key="11">
    <source>
        <dbReference type="SAM" id="Phobius"/>
    </source>
</evidence>